<feature type="domain" description="Chromo" evidence="2">
    <location>
        <begin position="205"/>
        <end position="264"/>
    </location>
</feature>
<dbReference type="InterPro" id="IPR000953">
    <property type="entry name" value="Chromo/chromo_shadow_dom"/>
</dbReference>
<organism evidence="3 4">
    <name type="scientific">Colletotrichum chrysophilum</name>
    <dbReference type="NCBI Taxonomy" id="1836956"/>
    <lineage>
        <taxon>Eukaryota</taxon>
        <taxon>Fungi</taxon>
        <taxon>Dikarya</taxon>
        <taxon>Ascomycota</taxon>
        <taxon>Pezizomycotina</taxon>
        <taxon>Sordariomycetes</taxon>
        <taxon>Hypocreomycetidae</taxon>
        <taxon>Glomerellales</taxon>
        <taxon>Glomerellaceae</taxon>
        <taxon>Colletotrichum</taxon>
        <taxon>Colletotrichum gloeosporioides species complex</taxon>
    </lineage>
</organism>
<evidence type="ECO:0000313" key="3">
    <source>
        <dbReference type="EMBL" id="KAK1837593.1"/>
    </source>
</evidence>
<evidence type="ECO:0000313" key="4">
    <source>
        <dbReference type="Proteomes" id="UP001243330"/>
    </source>
</evidence>
<dbReference type="CDD" id="cd00024">
    <property type="entry name" value="CD_CSD"/>
    <property type="match status" value="1"/>
</dbReference>
<dbReference type="AlphaFoldDB" id="A0AAD8ZXP1"/>
<name>A0AAD8ZXP1_9PEZI</name>
<feature type="compositionally biased region" description="Low complexity" evidence="1">
    <location>
        <begin position="75"/>
        <end position="94"/>
    </location>
</feature>
<proteinExistence type="predicted"/>
<reference evidence="3" key="1">
    <citation type="submission" date="2023-01" db="EMBL/GenBank/DDBJ databases">
        <title>Colletotrichum chrysophilum M932 genome sequence.</title>
        <authorList>
            <person name="Baroncelli R."/>
        </authorList>
    </citation>
    <scope>NUCLEOTIDE SEQUENCE</scope>
    <source>
        <strain evidence="3">M932</strain>
    </source>
</reference>
<sequence length="269" mass="30054">MASVITPKRRRSLRTYSRRDSSSVRSTRSTPTLKTTTSTKSTPVKSAPVSRATPKFSGDITTPLRKSPRTRDRAAAATTTTTTSTKSQTCSAAANRRIQHVANSRSRKPATKKSGSKSRIADGAIYDSLALSESTDFSETDDIVGWRFDPPTKSVLLLTHRASDLYETTRLVPESLIQHRSPEKLYNYWASFGQPRQVTVGSDFYHILNILAHDADSMLKIQWVGYPPSDAETTWEPAAKVRRMNPVLLVDYITRHDPKREIKASLKRS</sequence>
<feature type="region of interest" description="Disordered" evidence="1">
    <location>
        <begin position="1"/>
        <end position="118"/>
    </location>
</feature>
<dbReference type="EMBL" id="JAQOWY010001118">
    <property type="protein sequence ID" value="KAK1837593.1"/>
    <property type="molecule type" value="Genomic_DNA"/>
</dbReference>
<dbReference type="Proteomes" id="UP001243330">
    <property type="component" value="Unassembled WGS sequence"/>
</dbReference>
<comment type="caution">
    <text evidence="3">The sequence shown here is derived from an EMBL/GenBank/DDBJ whole genome shotgun (WGS) entry which is preliminary data.</text>
</comment>
<evidence type="ECO:0000259" key="2">
    <source>
        <dbReference type="PROSITE" id="PS50013"/>
    </source>
</evidence>
<gene>
    <name evidence="3" type="ORF">CCHR01_19784</name>
</gene>
<accession>A0AAD8ZXP1</accession>
<feature type="compositionally biased region" description="Basic residues" evidence="1">
    <location>
        <begin position="105"/>
        <end position="116"/>
    </location>
</feature>
<feature type="compositionally biased region" description="Low complexity" evidence="1">
    <location>
        <begin position="23"/>
        <end position="43"/>
    </location>
</feature>
<dbReference type="PROSITE" id="PS50013">
    <property type="entry name" value="CHROMO_2"/>
    <property type="match status" value="1"/>
</dbReference>
<protein>
    <recommendedName>
        <fullName evidence="2">Chromo domain-containing protein</fullName>
    </recommendedName>
</protein>
<keyword evidence="4" id="KW-1185">Reference proteome</keyword>
<evidence type="ECO:0000256" key="1">
    <source>
        <dbReference type="SAM" id="MobiDB-lite"/>
    </source>
</evidence>